<reference evidence="1" key="1">
    <citation type="submission" date="2022-12" db="EMBL/GenBank/DDBJ databases">
        <title>Genome Sequence of Lasiodiplodia mahajangana.</title>
        <authorList>
            <person name="Buettner E."/>
        </authorList>
    </citation>
    <scope>NUCLEOTIDE SEQUENCE</scope>
    <source>
        <strain evidence="1">VT137</strain>
    </source>
</reference>
<evidence type="ECO:0000313" key="1">
    <source>
        <dbReference type="EMBL" id="KAJ8133100.1"/>
    </source>
</evidence>
<evidence type="ECO:0000313" key="2">
    <source>
        <dbReference type="Proteomes" id="UP001153332"/>
    </source>
</evidence>
<gene>
    <name evidence="1" type="ORF">O1611_g522</name>
</gene>
<protein>
    <submittedName>
        <fullName evidence="1">Uncharacterized protein</fullName>
    </submittedName>
</protein>
<organism evidence="1 2">
    <name type="scientific">Lasiodiplodia mahajangana</name>
    <dbReference type="NCBI Taxonomy" id="1108764"/>
    <lineage>
        <taxon>Eukaryota</taxon>
        <taxon>Fungi</taxon>
        <taxon>Dikarya</taxon>
        <taxon>Ascomycota</taxon>
        <taxon>Pezizomycotina</taxon>
        <taxon>Dothideomycetes</taxon>
        <taxon>Dothideomycetes incertae sedis</taxon>
        <taxon>Botryosphaeriales</taxon>
        <taxon>Botryosphaeriaceae</taxon>
        <taxon>Lasiodiplodia</taxon>
    </lineage>
</organism>
<sequence>MSLASERKRRLGDDDQTIPERIRIEPKPKRLAKGDYTFGWISALGVEKAAALAILDEEYEGLPQEKGDTNNYSFGRIGSHNIVIAGLPAGKYGTVNAAIVAANMHRTFPSLVGYLMVGIAGGAGTADVRLGDVVVSSEVLQYDLGTHTSEGFITKSIPLQSSPLFRAAVSALQTKYIMDASKIPTTIEQMAKDYPKMESFTRKESLRDWLFHDTYSHSGSKSSCVGCDKTHLVEREPRQDDDPRIHYGVVASGNSLIRSTAVRNMLAEKHGALCFEMEGAGIIENHPCLVIRSICDYADSHKNKQWQPYAAAVAAAYAKELLNGIPAQNIPSSIRAIDDKTRGSVEVLMGSLSFPGSRPRETESWRGEDGTCEWILHHCRYAAWLDLESRAQNHGLLWVRGKPGAGKSTLTKFVHHKLRSTGTYEVISFFFNARGAILERSIEGMYRSILDQLLHSFPDLQMVLADPGLPNAAAANRVGWDVDTLRDIFEKAVLRLGEEKLICFIDALDECNEAVDSLVKDFKRLGNLASKNNVGLFMWFSSRPYPVPPLISDPMLDMEEEKGHKDDLKKYIDHNLDIGSGLDVAEIKATLFSKAADVFLWLFLVIRILNELYRNGRGHEIKGKLADTPTELNELFMEIITKDTKDMDEFLLSIQWILYAQVRLTVKQFYYAIQAGLSPKKQDKQDPDQISKDKMLQFISSSSKGLAEANSDGIIQFIHESVRAFLFLTKGGGIGEVWPHLKDGFQYRSHDRLKKCCYAYIRASSSNVMREFPYYFETPPLTIAAQEWEEDDESTSRVAGAPNKHLNGLVDQKFPLLRYATKYVLLHADMAACWTVRGHNTSISSCHATAGLRHAVFLKIFDVQNWARLYNELCGDDRERYYHTHQLPANLLYALTKMKCSRLIRAIVWYVPFIHISLGEWKYSLFAALRWRHGEVVDALLQIGSFQAGTMSAPQNLPPDWKYTPTGPYTPLSLAAEAGHETLVRILLNGGVSPNTLDPEGYSPVYRAVSKGHKRVVEILLNSGANTDSRYGPTPLRYAVCCSSIELVKLLLDRGARVDERDNNGRTPLSLAAEWDHEKITELLLDQIDRQDENGGTNLFWAAAYAKRKIAELLLNRGALIDRTDENGETPLFWAAACAGRKIAELLLNRGAQIDWKDENGETPLFWAIKQSPKRVDPFLDQGRQYEMTPVSQASKRRNSEVIELLLARGAKVNVSDNTGMTPLLLATKYGTRETVARLLDFGAEVDVSNEDGMTPLLFAAKHGPGEIVELLLDKGCKLDVSNKDGMTPLLFAAKHGPKKIVKALLERGARLDESNNDGMTPLHMAMYNQSPRYIMLLLLLRGSDINASNRNGETPLHLSIILGTTRLVAEELLSRGASIDASNDEGVIALRLLLEQRNPLLRERRNDLQQHQQADTRI</sequence>
<name>A0ACC2JZX7_9PEZI</name>
<dbReference type="EMBL" id="JAPUUL010000045">
    <property type="protein sequence ID" value="KAJ8133100.1"/>
    <property type="molecule type" value="Genomic_DNA"/>
</dbReference>
<proteinExistence type="predicted"/>
<dbReference type="Proteomes" id="UP001153332">
    <property type="component" value="Unassembled WGS sequence"/>
</dbReference>
<keyword evidence="2" id="KW-1185">Reference proteome</keyword>
<accession>A0ACC2JZX7</accession>
<comment type="caution">
    <text evidence="1">The sequence shown here is derived from an EMBL/GenBank/DDBJ whole genome shotgun (WGS) entry which is preliminary data.</text>
</comment>